<reference evidence="2 3" key="1">
    <citation type="submission" date="2018-05" db="EMBL/GenBank/DDBJ databases">
        <title>The Hungate 1000. A catalogue of reference genomes from the rumen microbiome.</title>
        <authorList>
            <person name="Kelly W."/>
        </authorList>
    </citation>
    <scope>NUCLEOTIDE SEQUENCE [LARGE SCALE GENOMIC DNA]</scope>
    <source>
        <strain evidence="2 3">NLAE-zl-C242</strain>
    </source>
</reference>
<dbReference type="OrthoDB" id="2068820at2"/>
<name>A0A2Y9BEM2_9FIRM</name>
<protein>
    <submittedName>
        <fullName evidence="2">Uncharacterized protein</fullName>
    </submittedName>
</protein>
<dbReference type="Proteomes" id="UP000245845">
    <property type="component" value="Unassembled WGS sequence"/>
</dbReference>
<comment type="caution">
    <text evidence="2">The sequence shown here is derived from an EMBL/GenBank/DDBJ whole genome shotgun (WGS) entry which is preliminary data.</text>
</comment>
<dbReference type="EMBL" id="QGDL01000008">
    <property type="protein sequence ID" value="PWJ28585.1"/>
    <property type="molecule type" value="Genomic_DNA"/>
</dbReference>
<evidence type="ECO:0000313" key="3">
    <source>
        <dbReference type="Proteomes" id="UP000245845"/>
    </source>
</evidence>
<keyword evidence="1" id="KW-0175">Coiled coil</keyword>
<evidence type="ECO:0000313" key="2">
    <source>
        <dbReference type="EMBL" id="PWJ28585.1"/>
    </source>
</evidence>
<keyword evidence="3" id="KW-1185">Reference proteome</keyword>
<proteinExistence type="predicted"/>
<organism evidence="2 3">
    <name type="scientific">Faecalicatena orotica</name>
    <dbReference type="NCBI Taxonomy" id="1544"/>
    <lineage>
        <taxon>Bacteria</taxon>
        <taxon>Bacillati</taxon>
        <taxon>Bacillota</taxon>
        <taxon>Clostridia</taxon>
        <taxon>Lachnospirales</taxon>
        <taxon>Lachnospiraceae</taxon>
        <taxon>Faecalicatena</taxon>
    </lineage>
</organism>
<gene>
    <name evidence="2" type="ORF">A8806_108100</name>
</gene>
<dbReference type="AlphaFoldDB" id="A0A2Y9BEM2"/>
<feature type="coiled-coil region" evidence="1">
    <location>
        <begin position="97"/>
        <end position="327"/>
    </location>
</feature>
<sequence length="328" mass="38244">MKEFQEGRKSKDLTPKSFRIDDNTAEKIREITGELGAGANTQEAFARMIEAYEIQKAKFALGKDSESVEEFEAHVNILSRLFMGMVEKKQMLSATVRTEYEAMLTSKEKTIQGLQEEMESLTESTNAALSEKRLLREENTRLSEEIKELQNKVLEQQSDFWDKLADKDALNQTLNDSCIELREKNEQMKAAVSDAESSLKEKENLVTVVSDLERKIQELKSQIESRKKEAALEKEQALLEQQRQFDGKLSLLDEEFQKLETAMEKQKDENERTKDKLQLEMDKKLMETNRQFTEAMEEVKKKAQNEIDLYQEKYLKLLERMSKERENL</sequence>
<evidence type="ECO:0000256" key="1">
    <source>
        <dbReference type="SAM" id="Coils"/>
    </source>
</evidence>
<dbReference type="RefSeq" id="WP_109731767.1">
    <property type="nucleotide sequence ID" value="NZ_BAAACK010000003.1"/>
</dbReference>
<accession>A0A2Y9BEM2</accession>